<keyword evidence="4" id="KW-1185">Reference proteome</keyword>
<feature type="domain" description="C2H2-type" evidence="2">
    <location>
        <begin position="56"/>
        <end position="84"/>
    </location>
</feature>
<dbReference type="PROSITE" id="PS50157">
    <property type="entry name" value="ZINC_FINGER_C2H2_2"/>
    <property type="match status" value="1"/>
</dbReference>
<dbReference type="Pfam" id="PF00096">
    <property type="entry name" value="zf-C2H2"/>
    <property type="match status" value="1"/>
</dbReference>
<sequence>MHKGQNYGSRTQCLEGWFLLGINTFYQLFCVQFFIGNDSYGECLWPFCGLDSVQSFKCPVCSREFSRRGNLVRHQLSLHAEVQVMYSLQSVPQDILAQGQHEGPRSEALSGL</sequence>
<dbReference type="GO" id="GO:0008270">
    <property type="term" value="F:zinc ion binding"/>
    <property type="evidence" value="ECO:0007669"/>
    <property type="project" value="UniProtKB-KW"/>
</dbReference>
<dbReference type="AlphaFoldDB" id="A0AAV4RVN2"/>
<keyword evidence="1" id="KW-0862">Zinc</keyword>
<keyword evidence="1" id="KW-0479">Metal-binding</keyword>
<proteinExistence type="predicted"/>
<dbReference type="Gene3D" id="3.30.160.60">
    <property type="entry name" value="Classic Zinc Finger"/>
    <property type="match status" value="1"/>
</dbReference>
<dbReference type="SUPFAM" id="SSF57667">
    <property type="entry name" value="beta-beta-alpha zinc fingers"/>
    <property type="match status" value="1"/>
</dbReference>
<dbReference type="InterPro" id="IPR036236">
    <property type="entry name" value="Znf_C2H2_sf"/>
</dbReference>
<dbReference type="Proteomes" id="UP001054945">
    <property type="component" value="Unassembled WGS sequence"/>
</dbReference>
<dbReference type="PROSITE" id="PS00028">
    <property type="entry name" value="ZINC_FINGER_C2H2_1"/>
    <property type="match status" value="1"/>
</dbReference>
<evidence type="ECO:0000313" key="4">
    <source>
        <dbReference type="Proteomes" id="UP001054945"/>
    </source>
</evidence>
<evidence type="ECO:0000259" key="2">
    <source>
        <dbReference type="PROSITE" id="PS50157"/>
    </source>
</evidence>
<evidence type="ECO:0000313" key="3">
    <source>
        <dbReference type="EMBL" id="GIY24512.1"/>
    </source>
</evidence>
<dbReference type="InterPro" id="IPR013087">
    <property type="entry name" value="Znf_C2H2_type"/>
</dbReference>
<organism evidence="3 4">
    <name type="scientific">Caerostris extrusa</name>
    <name type="common">Bark spider</name>
    <name type="synonym">Caerostris bankana</name>
    <dbReference type="NCBI Taxonomy" id="172846"/>
    <lineage>
        <taxon>Eukaryota</taxon>
        <taxon>Metazoa</taxon>
        <taxon>Ecdysozoa</taxon>
        <taxon>Arthropoda</taxon>
        <taxon>Chelicerata</taxon>
        <taxon>Arachnida</taxon>
        <taxon>Araneae</taxon>
        <taxon>Araneomorphae</taxon>
        <taxon>Entelegynae</taxon>
        <taxon>Araneoidea</taxon>
        <taxon>Araneidae</taxon>
        <taxon>Caerostris</taxon>
    </lineage>
</organism>
<name>A0AAV4RVN2_CAEEX</name>
<dbReference type="EMBL" id="BPLR01008416">
    <property type="protein sequence ID" value="GIY24512.1"/>
    <property type="molecule type" value="Genomic_DNA"/>
</dbReference>
<accession>A0AAV4RVN2</accession>
<dbReference type="SMART" id="SM00355">
    <property type="entry name" value="ZnF_C2H2"/>
    <property type="match status" value="1"/>
</dbReference>
<comment type="caution">
    <text evidence="3">The sequence shown here is derived from an EMBL/GenBank/DDBJ whole genome shotgun (WGS) entry which is preliminary data.</text>
</comment>
<protein>
    <recommendedName>
        <fullName evidence="2">C2H2-type domain-containing protein</fullName>
    </recommendedName>
</protein>
<gene>
    <name evidence="3" type="ORF">CEXT_384811</name>
</gene>
<evidence type="ECO:0000256" key="1">
    <source>
        <dbReference type="PROSITE-ProRule" id="PRU00042"/>
    </source>
</evidence>
<reference evidence="3 4" key="1">
    <citation type="submission" date="2021-06" db="EMBL/GenBank/DDBJ databases">
        <title>Caerostris extrusa draft genome.</title>
        <authorList>
            <person name="Kono N."/>
            <person name="Arakawa K."/>
        </authorList>
    </citation>
    <scope>NUCLEOTIDE SEQUENCE [LARGE SCALE GENOMIC DNA]</scope>
</reference>
<keyword evidence="1" id="KW-0863">Zinc-finger</keyword>